<evidence type="ECO:0000313" key="3">
    <source>
        <dbReference type="Proteomes" id="UP000198253"/>
    </source>
</evidence>
<dbReference type="PANTHER" id="PTHR42830:SF2">
    <property type="entry name" value="OSMC_OHR FAMILY PROTEIN"/>
    <property type="match status" value="1"/>
</dbReference>
<accession>A0A1C4YA85</accession>
<dbReference type="InterPro" id="IPR003718">
    <property type="entry name" value="OsmC/Ohr_fam"/>
</dbReference>
<dbReference type="InterPro" id="IPR036102">
    <property type="entry name" value="OsmC/Ohrsf"/>
</dbReference>
<dbReference type="AlphaFoldDB" id="A0A1C4YA85"/>
<evidence type="ECO:0000313" key="2">
    <source>
        <dbReference type="EMBL" id="SCF17590.1"/>
    </source>
</evidence>
<feature type="region of interest" description="Disordered" evidence="1">
    <location>
        <begin position="150"/>
        <end position="172"/>
    </location>
</feature>
<protein>
    <submittedName>
        <fullName evidence="2">Organic hydroperoxide reductase OsmC/OhrA</fullName>
    </submittedName>
</protein>
<evidence type="ECO:0000256" key="1">
    <source>
        <dbReference type="SAM" id="MobiDB-lite"/>
    </source>
</evidence>
<dbReference type="Proteomes" id="UP000198253">
    <property type="component" value="Chromosome I"/>
</dbReference>
<dbReference type="InterPro" id="IPR015946">
    <property type="entry name" value="KH_dom-like_a/b"/>
</dbReference>
<dbReference type="Pfam" id="PF02566">
    <property type="entry name" value="OsmC"/>
    <property type="match status" value="1"/>
</dbReference>
<keyword evidence="3" id="KW-1185">Reference proteome</keyword>
<sequence>MTRLHEYETVVSWTGNRGTGTSGYRDYGRDHEVTADGPAAIAGSADPAFRGDPGRWNPEQLLVAALAQCHMLSYLALCSRQGVVVTGYVDRARGTMAQQGDGGRFTSVVLRPVVRVAATAMRTRALALHEEAHAVCFIANSVSFPVSHEPTVVADDTPEPPGPTGQDLRLPA</sequence>
<organism evidence="2 3">
    <name type="scientific">Micromonospora echinospora</name>
    <name type="common">Micromonospora purpurea</name>
    <dbReference type="NCBI Taxonomy" id="1877"/>
    <lineage>
        <taxon>Bacteria</taxon>
        <taxon>Bacillati</taxon>
        <taxon>Actinomycetota</taxon>
        <taxon>Actinomycetes</taxon>
        <taxon>Micromonosporales</taxon>
        <taxon>Micromonosporaceae</taxon>
        <taxon>Micromonospora</taxon>
    </lineage>
</organism>
<dbReference type="RefSeq" id="WP_088982766.1">
    <property type="nucleotide sequence ID" value="NZ_LT607413.1"/>
</dbReference>
<dbReference type="OrthoDB" id="9795405at2"/>
<dbReference type="InterPro" id="IPR052707">
    <property type="entry name" value="OsmC_Ohr_Peroxiredoxin"/>
</dbReference>
<dbReference type="InParanoid" id="A0A1C4YA85"/>
<dbReference type="PANTHER" id="PTHR42830">
    <property type="entry name" value="OSMOTICALLY INDUCIBLE FAMILY PROTEIN"/>
    <property type="match status" value="1"/>
</dbReference>
<reference evidence="3" key="1">
    <citation type="submission" date="2016-06" db="EMBL/GenBank/DDBJ databases">
        <authorList>
            <person name="Varghese N."/>
            <person name="Submissions Spin"/>
        </authorList>
    </citation>
    <scope>NUCLEOTIDE SEQUENCE [LARGE SCALE GENOMIC DNA]</scope>
    <source>
        <strain evidence="3">DSM 43816</strain>
    </source>
</reference>
<dbReference type="Gene3D" id="3.30.300.20">
    <property type="match status" value="1"/>
</dbReference>
<dbReference type="EMBL" id="LT607413">
    <property type="protein sequence ID" value="SCF17590.1"/>
    <property type="molecule type" value="Genomic_DNA"/>
</dbReference>
<proteinExistence type="predicted"/>
<name>A0A1C4YA85_MICEC</name>
<gene>
    <name evidence="2" type="ORF">GA0070618_3737</name>
</gene>
<dbReference type="SUPFAM" id="SSF82784">
    <property type="entry name" value="OsmC-like"/>
    <property type="match status" value="1"/>
</dbReference>